<comment type="caution">
    <text evidence="1">The sequence shown here is derived from an EMBL/GenBank/DDBJ whole genome shotgun (WGS) entry which is preliminary data.</text>
</comment>
<dbReference type="AlphaFoldDB" id="A0A7W6BP36"/>
<evidence type="ECO:0000313" key="1">
    <source>
        <dbReference type="EMBL" id="MBB3934312.1"/>
    </source>
</evidence>
<organism evidence="1 2">
    <name type="scientific">Aureimonas phyllosphaerae</name>
    <dbReference type="NCBI Taxonomy" id="1166078"/>
    <lineage>
        <taxon>Bacteria</taxon>
        <taxon>Pseudomonadati</taxon>
        <taxon>Pseudomonadota</taxon>
        <taxon>Alphaproteobacteria</taxon>
        <taxon>Hyphomicrobiales</taxon>
        <taxon>Aurantimonadaceae</taxon>
        <taxon>Aureimonas</taxon>
    </lineage>
</organism>
<gene>
    <name evidence="1" type="ORF">GGR05_000423</name>
</gene>
<dbReference type="Proteomes" id="UP000531216">
    <property type="component" value="Unassembled WGS sequence"/>
</dbReference>
<reference evidence="1 2" key="1">
    <citation type="submission" date="2020-08" db="EMBL/GenBank/DDBJ databases">
        <title>Genomic Encyclopedia of Type Strains, Phase IV (KMG-IV): sequencing the most valuable type-strain genomes for metagenomic binning, comparative biology and taxonomic classification.</title>
        <authorList>
            <person name="Goeker M."/>
        </authorList>
    </citation>
    <scope>NUCLEOTIDE SEQUENCE [LARGE SCALE GENOMIC DNA]</scope>
    <source>
        <strain evidence="1 2">DSM 25024</strain>
    </source>
</reference>
<protein>
    <submittedName>
        <fullName evidence="1">Uncharacterized protein</fullName>
    </submittedName>
</protein>
<keyword evidence="2" id="KW-1185">Reference proteome</keyword>
<name>A0A7W6BP36_9HYPH</name>
<dbReference type="OrthoDB" id="7907635at2"/>
<dbReference type="EMBL" id="JACIDO010000001">
    <property type="protein sequence ID" value="MBB3934312.1"/>
    <property type="molecule type" value="Genomic_DNA"/>
</dbReference>
<dbReference type="RefSeq" id="WP_090958567.1">
    <property type="nucleotide sequence ID" value="NZ_FOOA01000001.1"/>
</dbReference>
<accession>A0A7W6BP36</accession>
<evidence type="ECO:0000313" key="2">
    <source>
        <dbReference type="Proteomes" id="UP000531216"/>
    </source>
</evidence>
<sequence>MSAHLLLDRLADELARLTAAATRLEGLIAPNAFGPDAMILAQSHDLLSQTIAELEGFVRNSAPAFAGGPDCELQGQLSAIRLSALATRLCGLTEAEAQSGDLDLF</sequence>
<proteinExistence type="predicted"/>